<evidence type="ECO:0000313" key="1">
    <source>
        <dbReference type="EMBL" id="KQC30007.1"/>
    </source>
</evidence>
<dbReference type="EMBL" id="LCTZ01000002">
    <property type="protein sequence ID" value="KQC30007.1"/>
    <property type="molecule type" value="Genomic_DNA"/>
</dbReference>
<organism evidence="1 2">
    <name type="scientific">Flagellimonas eckloniae</name>
    <dbReference type="NCBI Taxonomy" id="346185"/>
    <lineage>
        <taxon>Bacteria</taxon>
        <taxon>Pseudomonadati</taxon>
        <taxon>Bacteroidota</taxon>
        <taxon>Flavobacteriia</taxon>
        <taxon>Flavobacteriales</taxon>
        <taxon>Flavobacteriaceae</taxon>
        <taxon>Flagellimonas</taxon>
    </lineage>
</organism>
<name>A0A0Q0XLV6_9FLAO</name>
<gene>
    <name evidence="1" type="ORF">AAY42_09045</name>
</gene>
<protein>
    <recommendedName>
        <fullName evidence="3">Lipoprotein</fullName>
    </recommendedName>
</protein>
<accession>A0A0Q0XLV6</accession>
<dbReference type="Proteomes" id="UP000050827">
    <property type="component" value="Unassembled WGS sequence"/>
</dbReference>
<sequence>MKVKKTMNVLILFISIGCADLVREYPNGIKYISEGLEYNFVTKDGTSGFFLESNIIGVKESSQYLLFVQMIDSKRLEEKLGRDIFPNIKNLDSIDLKHQVDSVLKKSSHLSAQLMHEKDIGFYT</sequence>
<evidence type="ECO:0008006" key="3">
    <source>
        <dbReference type="Google" id="ProtNLM"/>
    </source>
</evidence>
<reference evidence="1 2" key="1">
    <citation type="submission" date="2015-04" db="EMBL/GenBank/DDBJ databases">
        <title>Complete genome of flavobacterium.</title>
        <authorList>
            <person name="Kwon Y.M."/>
            <person name="Kim S.-J."/>
        </authorList>
    </citation>
    <scope>NUCLEOTIDE SEQUENCE [LARGE SCALE GENOMIC DNA]</scope>
    <source>
        <strain evidence="1 2">DK169</strain>
    </source>
</reference>
<comment type="caution">
    <text evidence="1">The sequence shown here is derived from an EMBL/GenBank/DDBJ whole genome shotgun (WGS) entry which is preliminary data.</text>
</comment>
<proteinExistence type="predicted"/>
<dbReference type="PROSITE" id="PS51257">
    <property type="entry name" value="PROKAR_LIPOPROTEIN"/>
    <property type="match status" value="1"/>
</dbReference>
<dbReference type="AlphaFoldDB" id="A0A0Q0XLV6"/>
<evidence type="ECO:0000313" key="2">
    <source>
        <dbReference type="Proteomes" id="UP000050827"/>
    </source>
</evidence>
<dbReference type="RefSeq" id="WP_055394386.1">
    <property type="nucleotide sequence ID" value="NZ_LCTZ01000002.1"/>
</dbReference>
<keyword evidence="2" id="KW-1185">Reference proteome</keyword>